<keyword evidence="3 7" id="KW-0808">Transferase</keyword>
<evidence type="ECO:0000313" key="10">
    <source>
        <dbReference type="EMBL" id="ASS74782.1"/>
    </source>
</evidence>
<evidence type="ECO:0000313" key="11">
    <source>
        <dbReference type="Proteomes" id="UP000214688"/>
    </source>
</evidence>
<dbReference type="PIRSF" id="PIRSF000429">
    <property type="entry name" value="Ac-CoA_Ac_transf"/>
    <property type="match status" value="1"/>
</dbReference>
<feature type="active site" description="Acyl-thioester intermediate" evidence="6">
    <location>
        <position position="88"/>
    </location>
</feature>
<dbReference type="KEGG" id="tab:CIG75_07190"/>
<keyword evidence="11" id="KW-1185">Reference proteome</keyword>
<dbReference type="SUPFAM" id="SSF53901">
    <property type="entry name" value="Thiolase-like"/>
    <property type="match status" value="2"/>
</dbReference>
<dbReference type="Pfam" id="PF00108">
    <property type="entry name" value="Thiolase_N"/>
    <property type="match status" value="1"/>
</dbReference>
<proteinExistence type="inferred from homology"/>
<protein>
    <recommendedName>
        <fullName evidence="2">acetyl-CoA C-acetyltransferase</fullName>
        <ecNumber evidence="2">2.3.1.9</ecNumber>
    </recommendedName>
    <alternativeName>
        <fullName evidence="5">Acetoacetyl-CoA thiolase</fullName>
    </alternativeName>
</protein>
<feature type="active site" description="Proton acceptor" evidence="6">
    <location>
        <position position="349"/>
    </location>
</feature>
<gene>
    <name evidence="10" type="ORF">CIG75_07190</name>
</gene>
<evidence type="ECO:0000256" key="1">
    <source>
        <dbReference type="ARBA" id="ARBA00010982"/>
    </source>
</evidence>
<dbReference type="PROSITE" id="PS00099">
    <property type="entry name" value="THIOLASE_3"/>
    <property type="match status" value="1"/>
</dbReference>
<evidence type="ECO:0000259" key="9">
    <source>
        <dbReference type="Pfam" id="PF02803"/>
    </source>
</evidence>
<dbReference type="OrthoDB" id="2379477at2"/>
<dbReference type="AlphaFoldDB" id="A0A223CZL5"/>
<keyword evidence="4 7" id="KW-0012">Acyltransferase</keyword>
<dbReference type="InterPro" id="IPR016039">
    <property type="entry name" value="Thiolase-like"/>
</dbReference>
<dbReference type="CDD" id="cd00751">
    <property type="entry name" value="thiolase"/>
    <property type="match status" value="1"/>
</dbReference>
<dbReference type="PANTHER" id="PTHR18919:SF107">
    <property type="entry name" value="ACETYL-COA ACETYLTRANSFERASE, CYTOSOLIC"/>
    <property type="match status" value="1"/>
</dbReference>
<dbReference type="EMBL" id="CP022657">
    <property type="protein sequence ID" value="ASS74782.1"/>
    <property type="molecule type" value="Genomic_DNA"/>
</dbReference>
<evidence type="ECO:0000259" key="8">
    <source>
        <dbReference type="Pfam" id="PF00108"/>
    </source>
</evidence>
<evidence type="ECO:0000256" key="6">
    <source>
        <dbReference type="PIRSR" id="PIRSR000429-1"/>
    </source>
</evidence>
<evidence type="ECO:0000256" key="3">
    <source>
        <dbReference type="ARBA" id="ARBA00022679"/>
    </source>
</evidence>
<dbReference type="Pfam" id="PF02803">
    <property type="entry name" value="Thiolase_C"/>
    <property type="match status" value="1"/>
</dbReference>
<dbReference type="Proteomes" id="UP000214688">
    <property type="component" value="Chromosome"/>
</dbReference>
<sequence length="393" mass="41793">MKNVYLVSAVRSAITSFGGSFKEMLPSDLASQVLSRAVERAGIEKSQVEEVILGHCIQRTDEPNTARTAALKAGFPNTVPGYTIQRQCGSGMQAILSGMQQIQTGYADIVLAGGVEVMSSSPHVLKQNRWGQRLQHSTLFDTVWEVLTDPLTGDMMGHTAENLAEKYNISREEQDLLALESHQKALAALEAGRFEKEVVPITVQAGRGKTIEVTRDEHPRADISADKLAKLRPSFQADGGTVTAGNSSGLNDGACAVVLMSEEKVHELGVTPLAKIVAGAVAGVEPELMGYGPVPAVQKLLGQTSLTAADIDLWEINEAFAAQYIAVEKLLDLDRSKVNVNGSGISLGHPVGATGARIVTTLAHELHHRGLTRGIATLCIGGGMGLALMIERT</sequence>
<accession>A0A223CZL5</accession>
<evidence type="ECO:0000256" key="2">
    <source>
        <dbReference type="ARBA" id="ARBA00012705"/>
    </source>
</evidence>
<reference evidence="10 11" key="1">
    <citation type="journal article" date="2015" name="Int. J. Syst. Evol. Microbiol.">
        <title>Tumebacillus algifaecis sp. nov., isolated from decomposing algal scum.</title>
        <authorList>
            <person name="Wu Y.F."/>
            <person name="Zhang B."/>
            <person name="Xing P."/>
            <person name="Wu Q.L."/>
            <person name="Liu S.J."/>
        </authorList>
    </citation>
    <scope>NUCLEOTIDE SEQUENCE [LARGE SCALE GENOMIC DNA]</scope>
    <source>
        <strain evidence="10 11">THMBR28</strain>
    </source>
</reference>
<dbReference type="InterPro" id="IPR020617">
    <property type="entry name" value="Thiolase_C"/>
</dbReference>
<feature type="domain" description="Thiolase N-terminal" evidence="8">
    <location>
        <begin position="4"/>
        <end position="263"/>
    </location>
</feature>
<evidence type="ECO:0000256" key="5">
    <source>
        <dbReference type="ARBA" id="ARBA00030755"/>
    </source>
</evidence>
<dbReference type="GO" id="GO:0003985">
    <property type="term" value="F:acetyl-CoA C-acetyltransferase activity"/>
    <property type="evidence" value="ECO:0007669"/>
    <property type="project" value="UniProtKB-EC"/>
</dbReference>
<dbReference type="EC" id="2.3.1.9" evidence="2"/>
<comment type="similarity">
    <text evidence="1 7">Belongs to the thiolase-like superfamily. Thiolase family.</text>
</comment>
<dbReference type="InterPro" id="IPR002155">
    <property type="entry name" value="Thiolase"/>
</dbReference>
<dbReference type="Gene3D" id="3.40.47.10">
    <property type="match status" value="2"/>
</dbReference>
<organism evidence="10 11">
    <name type="scientific">Tumebacillus algifaecis</name>
    <dbReference type="NCBI Taxonomy" id="1214604"/>
    <lineage>
        <taxon>Bacteria</taxon>
        <taxon>Bacillati</taxon>
        <taxon>Bacillota</taxon>
        <taxon>Bacilli</taxon>
        <taxon>Bacillales</taxon>
        <taxon>Alicyclobacillaceae</taxon>
        <taxon>Tumebacillus</taxon>
    </lineage>
</organism>
<dbReference type="NCBIfam" id="TIGR01930">
    <property type="entry name" value="AcCoA-C-Actrans"/>
    <property type="match status" value="1"/>
</dbReference>
<feature type="active site" description="Proton acceptor" evidence="6">
    <location>
        <position position="379"/>
    </location>
</feature>
<evidence type="ECO:0000256" key="7">
    <source>
        <dbReference type="RuleBase" id="RU003557"/>
    </source>
</evidence>
<dbReference type="PANTHER" id="PTHR18919">
    <property type="entry name" value="ACETYL-COA C-ACYLTRANSFERASE"/>
    <property type="match status" value="1"/>
</dbReference>
<dbReference type="InterPro" id="IPR020610">
    <property type="entry name" value="Thiolase_AS"/>
</dbReference>
<feature type="domain" description="Thiolase C-terminal" evidence="9">
    <location>
        <begin position="271"/>
        <end position="392"/>
    </location>
</feature>
<dbReference type="RefSeq" id="WP_094236032.1">
    <property type="nucleotide sequence ID" value="NZ_CP022657.1"/>
</dbReference>
<dbReference type="InterPro" id="IPR020616">
    <property type="entry name" value="Thiolase_N"/>
</dbReference>
<name>A0A223CZL5_9BACL</name>
<evidence type="ECO:0000256" key="4">
    <source>
        <dbReference type="ARBA" id="ARBA00023315"/>
    </source>
</evidence>
<dbReference type="FunFam" id="3.40.47.10:FF:000010">
    <property type="entry name" value="Acetyl-CoA acetyltransferase (Thiolase)"/>
    <property type="match status" value="1"/>
</dbReference>